<organism evidence="7 8">
    <name type="scientific">Rhizoclosmatium globosum</name>
    <dbReference type="NCBI Taxonomy" id="329046"/>
    <lineage>
        <taxon>Eukaryota</taxon>
        <taxon>Fungi</taxon>
        <taxon>Fungi incertae sedis</taxon>
        <taxon>Chytridiomycota</taxon>
        <taxon>Chytridiomycota incertae sedis</taxon>
        <taxon>Chytridiomycetes</taxon>
        <taxon>Chytridiales</taxon>
        <taxon>Chytriomycetaceae</taxon>
        <taxon>Rhizoclosmatium</taxon>
    </lineage>
</organism>
<protein>
    <recommendedName>
        <fullName evidence="6">MYND-type domain-containing protein</fullName>
    </recommendedName>
</protein>
<dbReference type="GO" id="GO:0008270">
    <property type="term" value="F:zinc ion binding"/>
    <property type="evidence" value="ECO:0007669"/>
    <property type="project" value="UniProtKB-KW"/>
</dbReference>
<dbReference type="AlphaFoldDB" id="A0A1Y2C178"/>
<proteinExistence type="predicted"/>
<dbReference type="Gene3D" id="6.10.140.2220">
    <property type="match status" value="1"/>
</dbReference>
<keyword evidence="2 4" id="KW-0863">Zinc-finger</keyword>
<dbReference type="Pfam" id="PF01753">
    <property type="entry name" value="zf-MYND"/>
    <property type="match status" value="1"/>
</dbReference>
<evidence type="ECO:0000256" key="5">
    <source>
        <dbReference type="SAM" id="MobiDB-lite"/>
    </source>
</evidence>
<keyword evidence="3" id="KW-0862">Zinc</keyword>
<evidence type="ECO:0000313" key="8">
    <source>
        <dbReference type="Proteomes" id="UP000193642"/>
    </source>
</evidence>
<evidence type="ECO:0000313" key="7">
    <source>
        <dbReference type="EMBL" id="ORY40780.1"/>
    </source>
</evidence>
<gene>
    <name evidence="7" type="ORF">BCR33DRAFT_719305</name>
</gene>
<dbReference type="InterPro" id="IPR002893">
    <property type="entry name" value="Znf_MYND"/>
</dbReference>
<dbReference type="Proteomes" id="UP000193642">
    <property type="component" value="Unassembled WGS sequence"/>
</dbReference>
<feature type="region of interest" description="Disordered" evidence="5">
    <location>
        <begin position="1"/>
        <end position="34"/>
    </location>
</feature>
<evidence type="ECO:0000256" key="4">
    <source>
        <dbReference type="PROSITE-ProRule" id="PRU00134"/>
    </source>
</evidence>
<dbReference type="OrthoDB" id="5945798at2759"/>
<feature type="domain" description="MYND-type" evidence="6">
    <location>
        <begin position="316"/>
        <end position="357"/>
    </location>
</feature>
<accession>A0A1Y2C178</accession>
<reference evidence="7 8" key="1">
    <citation type="submission" date="2016-07" db="EMBL/GenBank/DDBJ databases">
        <title>Pervasive Adenine N6-methylation of Active Genes in Fungi.</title>
        <authorList>
            <consortium name="DOE Joint Genome Institute"/>
            <person name="Mondo S.J."/>
            <person name="Dannebaum R.O."/>
            <person name="Kuo R.C."/>
            <person name="Labutti K."/>
            <person name="Haridas S."/>
            <person name="Kuo A."/>
            <person name="Salamov A."/>
            <person name="Ahrendt S.R."/>
            <person name="Lipzen A."/>
            <person name="Sullivan W."/>
            <person name="Andreopoulos W.B."/>
            <person name="Clum A."/>
            <person name="Lindquist E."/>
            <person name="Daum C."/>
            <person name="Ramamoorthy G.K."/>
            <person name="Gryganskyi A."/>
            <person name="Culley D."/>
            <person name="Magnuson J.K."/>
            <person name="James T.Y."/>
            <person name="O'Malley M.A."/>
            <person name="Stajich J.E."/>
            <person name="Spatafora J.W."/>
            <person name="Visel A."/>
            <person name="Grigoriev I.V."/>
        </authorList>
    </citation>
    <scope>NUCLEOTIDE SEQUENCE [LARGE SCALE GENOMIC DNA]</scope>
    <source>
        <strain evidence="7 8">JEL800</strain>
    </source>
</reference>
<dbReference type="EMBL" id="MCGO01000034">
    <property type="protein sequence ID" value="ORY40780.1"/>
    <property type="molecule type" value="Genomic_DNA"/>
</dbReference>
<keyword evidence="8" id="KW-1185">Reference proteome</keyword>
<evidence type="ECO:0000256" key="2">
    <source>
        <dbReference type="ARBA" id="ARBA00022771"/>
    </source>
</evidence>
<dbReference type="PROSITE" id="PS50865">
    <property type="entry name" value="ZF_MYND_2"/>
    <property type="match status" value="1"/>
</dbReference>
<evidence type="ECO:0000256" key="3">
    <source>
        <dbReference type="ARBA" id="ARBA00022833"/>
    </source>
</evidence>
<sequence>MAPKRQSPATNLKGFRPGAQPGKSKSQQQSKTPINVISKSQELFRERKWINLIQYGAEMLTKKISEPEKLHLAKTMTDVSNEVAWGQLDTKTQERFQTLQRNTFHVYFLMAYYGLSSIETLLHEATTILSNAPKTSNGQSKPELEQQKMQVSIKLMLHPSKHAQDEWKLNNERPIRDFAATVWDTLPPGIGVHKTAYLDFFYETFESSSRRPVTESDERFINRVANSENEEVYHKAIALLLSYDMSVSLGKRVFHRLFHSIEMFESIVSKENLEKEMDHEGKETMMQAAWLPAARLSLSNAFDVAEKTATQKVRHRYGIGRRESRTSFRKCGRCERYYYCSEACQKSHWEEKHRSFCRVKGEFRKGDAVCIHGIYSASLRHLNSSYCTVESVVDQVCTVALPKDINDGLLDIPVANLYFLFSAKEWQQLWCLF</sequence>
<evidence type="ECO:0000256" key="1">
    <source>
        <dbReference type="ARBA" id="ARBA00022723"/>
    </source>
</evidence>
<dbReference type="SUPFAM" id="SSF144232">
    <property type="entry name" value="HIT/MYND zinc finger-like"/>
    <property type="match status" value="1"/>
</dbReference>
<comment type="caution">
    <text evidence="7">The sequence shown here is derived from an EMBL/GenBank/DDBJ whole genome shotgun (WGS) entry which is preliminary data.</text>
</comment>
<name>A0A1Y2C178_9FUNG</name>
<keyword evidence="1" id="KW-0479">Metal-binding</keyword>
<evidence type="ECO:0000259" key="6">
    <source>
        <dbReference type="PROSITE" id="PS50865"/>
    </source>
</evidence>